<dbReference type="EMBL" id="JAFIMU010000002">
    <property type="protein sequence ID" value="MBN8226148.1"/>
    <property type="molecule type" value="Genomic_DNA"/>
</dbReference>
<protein>
    <recommendedName>
        <fullName evidence="4">DUF3429 domain-containing protein</fullName>
    </recommendedName>
</protein>
<comment type="caution">
    <text evidence="2">The sequence shown here is derived from an EMBL/GenBank/DDBJ whole genome shotgun (WGS) entry which is preliminary data.</text>
</comment>
<keyword evidence="1" id="KW-0812">Transmembrane</keyword>
<feature type="transmembrane region" description="Helical" evidence="1">
    <location>
        <begin position="100"/>
        <end position="117"/>
    </location>
</feature>
<accession>A0ABS3D3D9</accession>
<evidence type="ECO:0000313" key="3">
    <source>
        <dbReference type="Proteomes" id="UP000664052"/>
    </source>
</evidence>
<feature type="transmembrane region" description="Helical" evidence="1">
    <location>
        <begin position="74"/>
        <end position="94"/>
    </location>
</feature>
<evidence type="ECO:0000313" key="2">
    <source>
        <dbReference type="EMBL" id="MBN8226148.1"/>
    </source>
</evidence>
<reference evidence="2 3" key="1">
    <citation type="submission" date="2021-02" db="EMBL/GenBank/DDBJ databases">
        <title>De Novo genome assembly of isolated myxobacteria.</title>
        <authorList>
            <person name="Stevens D.C."/>
        </authorList>
    </citation>
    <scope>NUCLEOTIDE SEQUENCE [LARGE SCALE GENOMIC DNA]</scope>
    <source>
        <strain evidence="2 3">ATCC 29039</strain>
    </source>
</reference>
<sequence length="161" mass="17764">MLASLMPGGLFGVALVFLAGQPGFGWLINPSRYPWELWVIALAGTVATTAGVLDWRYHRTAGIRVGPNEHRAELLALAGGGLPLFLLMCAASVARQSRAFLLPVLVVLLWTVVLICYDEFVFHRRRCDGHEALLHRTLLAGHCAAFLAWAHFCFVREVFHG</sequence>
<keyword evidence="1" id="KW-1133">Transmembrane helix</keyword>
<name>A0ABS3D3D9_9BACT</name>
<gene>
    <name evidence="2" type="ORF">JYK02_01345</name>
</gene>
<feature type="transmembrane region" description="Helical" evidence="1">
    <location>
        <begin position="138"/>
        <end position="159"/>
    </location>
</feature>
<proteinExistence type="predicted"/>
<keyword evidence="1" id="KW-0472">Membrane</keyword>
<evidence type="ECO:0000256" key="1">
    <source>
        <dbReference type="SAM" id="Phobius"/>
    </source>
</evidence>
<feature type="transmembrane region" description="Helical" evidence="1">
    <location>
        <begin position="35"/>
        <end position="53"/>
    </location>
</feature>
<keyword evidence="3" id="KW-1185">Reference proteome</keyword>
<organism evidence="2 3">
    <name type="scientific">Corallococcus macrosporus</name>
    <dbReference type="NCBI Taxonomy" id="35"/>
    <lineage>
        <taxon>Bacteria</taxon>
        <taxon>Pseudomonadati</taxon>
        <taxon>Myxococcota</taxon>
        <taxon>Myxococcia</taxon>
        <taxon>Myxococcales</taxon>
        <taxon>Cystobacterineae</taxon>
        <taxon>Myxococcaceae</taxon>
        <taxon>Corallococcus</taxon>
    </lineage>
</organism>
<evidence type="ECO:0008006" key="4">
    <source>
        <dbReference type="Google" id="ProtNLM"/>
    </source>
</evidence>
<dbReference type="Proteomes" id="UP000664052">
    <property type="component" value="Unassembled WGS sequence"/>
</dbReference>